<feature type="compositionally biased region" description="Low complexity" evidence="1">
    <location>
        <begin position="387"/>
        <end position="398"/>
    </location>
</feature>
<accession>A0ABD3PIQ7</accession>
<reference evidence="2 3" key="1">
    <citation type="journal article" date="2020" name="G3 (Bethesda)">
        <title>Improved Reference Genome for Cyclotella cryptica CCMP332, a Model for Cell Wall Morphogenesis, Salinity Adaptation, and Lipid Production in Diatoms (Bacillariophyta).</title>
        <authorList>
            <person name="Roberts W.R."/>
            <person name="Downey K.M."/>
            <person name="Ruck E.C."/>
            <person name="Traller J.C."/>
            <person name="Alverson A.J."/>
        </authorList>
    </citation>
    <scope>NUCLEOTIDE SEQUENCE [LARGE SCALE GENOMIC DNA]</scope>
    <source>
        <strain evidence="2 3">CCMP332</strain>
    </source>
</reference>
<feature type="region of interest" description="Disordered" evidence="1">
    <location>
        <begin position="192"/>
        <end position="256"/>
    </location>
</feature>
<evidence type="ECO:0008006" key="4">
    <source>
        <dbReference type="Google" id="ProtNLM"/>
    </source>
</evidence>
<sequence length="527" mass="59777">MQPNLYAREIAWDHPHLPLNEQRHLLQLNPPIPCLYRRFTYPEPPASAIGYDPSVPRPVTNNVSNVDLAQGMQQNLQQQHHSHELMKRLSEQQSHKQTQQQLQAKEQPSLPKLTIEMLKCHIKPADRSTNHEFSLPAELEPYLGKGWMCRYYHSTPAWGFIPPKGSGIRRADGFKALMARFELLEHRKRIAEETSPDANREANKKDSPTITKGRKEDLSNRNSIAIPSGLSRGHEVPMLSKQPRMTKPNRKLSPYEHQPEPYTAYSIYFRLEHMRLLQENGDIDLRFQSSIRGSFYDPLEHPRPEKYKHCVLPPYWYSWAHRENVGSIMERLCKRHWTRTIDTASEIISASWYNESSEVYAYCERLVQVEKTRQGDATCSDSLKRASTSTPEDGSTSSGSGGNESSTKKPRLASTEKTDKGKDMEPQVGESSLKRTGMFGLSGLHFTKYSEDDQVRKDGEAKHDTCIKHNINDGAYGELPHHITFESTGSQDEGSSTVILNHLSSFTSDHIATSGIGLLAHVASLLG</sequence>
<evidence type="ECO:0000313" key="3">
    <source>
        <dbReference type="Proteomes" id="UP001516023"/>
    </source>
</evidence>
<organism evidence="2 3">
    <name type="scientific">Cyclotella cryptica</name>
    <dbReference type="NCBI Taxonomy" id="29204"/>
    <lineage>
        <taxon>Eukaryota</taxon>
        <taxon>Sar</taxon>
        <taxon>Stramenopiles</taxon>
        <taxon>Ochrophyta</taxon>
        <taxon>Bacillariophyta</taxon>
        <taxon>Coscinodiscophyceae</taxon>
        <taxon>Thalassiosirophycidae</taxon>
        <taxon>Stephanodiscales</taxon>
        <taxon>Stephanodiscaceae</taxon>
        <taxon>Cyclotella</taxon>
    </lineage>
</organism>
<proteinExistence type="predicted"/>
<feature type="compositionally biased region" description="Basic and acidic residues" evidence="1">
    <location>
        <begin position="81"/>
        <end position="94"/>
    </location>
</feature>
<protein>
    <recommendedName>
        <fullName evidence="4">AP2/ERF domain-containing protein</fullName>
    </recommendedName>
</protein>
<dbReference type="AlphaFoldDB" id="A0ABD3PIQ7"/>
<feature type="region of interest" description="Disordered" evidence="1">
    <location>
        <begin position="377"/>
        <end position="434"/>
    </location>
</feature>
<feature type="compositionally biased region" description="Basic and acidic residues" evidence="1">
    <location>
        <begin position="198"/>
        <end position="219"/>
    </location>
</feature>
<dbReference type="Proteomes" id="UP001516023">
    <property type="component" value="Unassembled WGS sequence"/>
</dbReference>
<name>A0ABD3PIQ7_9STRA</name>
<dbReference type="EMBL" id="JABMIG020000168">
    <property type="protein sequence ID" value="KAL3787812.1"/>
    <property type="molecule type" value="Genomic_DNA"/>
</dbReference>
<feature type="compositionally biased region" description="Low complexity" evidence="1">
    <location>
        <begin position="95"/>
        <end position="107"/>
    </location>
</feature>
<evidence type="ECO:0000313" key="2">
    <source>
        <dbReference type="EMBL" id="KAL3787812.1"/>
    </source>
</evidence>
<feature type="compositionally biased region" description="Basic and acidic residues" evidence="1">
    <location>
        <begin position="414"/>
        <end position="425"/>
    </location>
</feature>
<keyword evidence="3" id="KW-1185">Reference proteome</keyword>
<evidence type="ECO:0000256" key="1">
    <source>
        <dbReference type="SAM" id="MobiDB-lite"/>
    </source>
</evidence>
<gene>
    <name evidence="2" type="ORF">HJC23_003561</name>
</gene>
<comment type="caution">
    <text evidence="2">The sequence shown here is derived from an EMBL/GenBank/DDBJ whole genome shotgun (WGS) entry which is preliminary data.</text>
</comment>
<feature type="region of interest" description="Disordered" evidence="1">
    <location>
        <begin position="73"/>
        <end position="107"/>
    </location>
</feature>